<organism evidence="1 2">
    <name type="scientific">Ilyomonas limi</name>
    <dbReference type="NCBI Taxonomy" id="2575867"/>
    <lineage>
        <taxon>Bacteria</taxon>
        <taxon>Pseudomonadati</taxon>
        <taxon>Bacteroidota</taxon>
        <taxon>Chitinophagia</taxon>
        <taxon>Chitinophagales</taxon>
        <taxon>Chitinophagaceae</taxon>
        <taxon>Ilyomonas</taxon>
    </lineage>
</organism>
<dbReference type="Gene3D" id="1.20.1440.60">
    <property type="entry name" value="23S rRNA-intervening sequence"/>
    <property type="match status" value="1"/>
</dbReference>
<dbReference type="Proteomes" id="UP000305848">
    <property type="component" value="Unassembled WGS sequence"/>
</dbReference>
<comment type="caution">
    <text evidence="1">The sequence shown here is derived from an EMBL/GenBank/DDBJ whole genome shotgun (WGS) entry which is preliminary data.</text>
</comment>
<evidence type="ECO:0000313" key="2">
    <source>
        <dbReference type="Proteomes" id="UP000305848"/>
    </source>
</evidence>
<dbReference type="RefSeq" id="WP_137262808.1">
    <property type="nucleotide sequence ID" value="NZ_SZQL01000013.1"/>
</dbReference>
<dbReference type="InterPro" id="IPR036583">
    <property type="entry name" value="23S_rRNA_IVS_sf"/>
</dbReference>
<dbReference type="EMBL" id="SZQL01000013">
    <property type="protein sequence ID" value="TKK66991.1"/>
    <property type="molecule type" value="Genomic_DNA"/>
</dbReference>
<dbReference type="PANTHER" id="PTHR38471">
    <property type="entry name" value="FOUR HELIX BUNDLE PROTEIN"/>
    <property type="match status" value="1"/>
</dbReference>
<dbReference type="SUPFAM" id="SSF158446">
    <property type="entry name" value="IVS-encoded protein-like"/>
    <property type="match status" value="1"/>
</dbReference>
<sequence length="121" mass="13687">MFLKLNHQKLDIYAYSRSFVLECYKLTKVLPADEKFGMISQIRRAALSVHLNIAEGASRKSHAERIRYYEIARGSIIEIDAALDIATGLEYLSNFDNQKLGELMINTFKLLSGLIVSTSSK</sequence>
<dbReference type="InterPro" id="IPR012657">
    <property type="entry name" value="23S_rRNA-intervening_sequence"/>
</dbReference>
<dbReference type="Pfam" id="PF05635">
    <property type="entry name" value="23S_rRNA_IVP"/>
    <property type="match status" value="1"/>
</dbReference>
<dbReference type="CDD" id="cd16377">
    <property type="entry name" value="23S_rRNA_IVP_like"/>
    <property type="match status" value="1"/>
</dbReference>
<accession>A0A4U3KWM8</accession>
<proteinExistence type="predicted"/>
<dbReference type="PANTHER" id="PTHR38471:SF2">
    <property type="entry name" value="FOUR HELIX BUNDLE PROTEIN"/>
    <property type="match status" value="1"/>
</dbReference>
<dbReference type="NCBIfam" id="TIGR02436">
    <property type="entry name" value="four helix bundle protein"/>
    <property type="match status" value="1"/>
</dbReference>
<dbReference type="OrthoDB" id="9811959at2"/>
<dbReference type="AlphaFoldDB" id="A0A4U3KWM8"/>
<protein>
    <submittedName>
        <fullName evidence="1">Four helix bundle protein</fullName>
    </submittedName>
</protein>
<reference evidence="1 2" key="1">
    <citation type="submission" date="2019-05" db="EMBL/GenBank/DDBJ databases">
        <title>Panacibacter sp. strain 17mud1-8 Genome sequencing and assembly.</title>
        <authorList>
            <person name="Chhetri G."/>
        </authorList>
    </citation>
    <scope>NUCLEOTIDE SEQUENCE [LARGE SCALE GENOMIC DNA]</scope>
    <source>
        <strain evidence="1 2">17mud1-8</strain>
    </source>
</reference>
<name>A0A4U3KWM8_9BACT</name>
<keyword evidence="2" id="KW-1185">Reference proteome</keyword>
<gene>
    <name evidence="1" type="ORF">FC093_15960</name>
</gene>
<evidence type="ECO:0000313" key="1">
    <source>
        <dbReference type="EMBL" id="TKK66991.1"/>
    </source>
</evidence>